<evidence type="ECO:0000313" key="2">
    <source>
        <dbReference type="Proteomes" id="UP000887565"/>
    </source>
</evidence>
<dbReference type="Proteomes" id="UP000887565">
    <property type="component" value="Unplaced"/>
</dbReference>
<dbReference type="InterPro" id="IPR036186">
    <property type="entry name" value="Serpin_sf"/>
</dbReference>
<reference evidence="3" key="1">
    <citation type="submission" date="2022-11" db="UniProtKB">
        <authorList>
            <consortium name="WormBaseParasite"/>
        </authorList>
    </citation>
    <scope>IDENTIFICATION</scope>
</reference>
<dbReference type="InterPro" id="IPR042178">
    <property type="entry name" value="Serpin_sf_1"/>
</dbReference>
<dbReference type="SUPFAM" id="SSF56574">
    <property type="entry name" value="Serpins"/>
    <property type="match status" value="1"/>
</dbReference>
<keyword evidence="2" id="KW-1185">Reference proteome</keyword>
<evidence type="ECO:0000313" key="3">
    <source>
        <dbReference type="WBParaSite" id="nRc.2.0.1.t25352-RA"/>
    </source>
</evidence>
<dbReference type="WBParaSite" id="nRc.2.0.1.t25352-RA">
    <property type="protein sequence ID" value="nRc.2.0.1.t25352-RA"/>
    <property type="gene ID" value="nRc.2.0.1.g25352"/>
</dbReference>
<dbReference type="Pfam" id="PF00079">
    <property type="entry name" value="Serpin"/>
    <property type="match status" value="1"/>
</dbReference>
<evidence type="ECO:0000259" key="1">
    <source>
        <dbReference type="Pfam" id="PF00079"/>
    </source>
</evidence>
<sequence>MTRWVCSIYKQFGVMITDHGVELDEKVNKEEKMMSVQSQSVQNNVWFAAKLSHQMSKEDPNGNFVFSPVSLEIVVAPILGGTGGNTNRQIKRHIFNKIDRDIINYIESLKNSLETRKTKGATLKYTMVLAVDDKFPVRKQFKRQTGKMFPSGKLLQGNVVWPNLMCFTRNTQGGFVC</sequence>
<dbReference type="InterPro" id="IPR023796">
    <property type="entry name" value="Serpin_dom"/>
</dbReference>
<protein>
    <submittedName>
        <fullName evidence="3">Serpin domain-containing protein</fullName>
    </submittedName>
</protein>
<accession>A0A915JGS3</accession>
<proteinExistence type="predicted"/>
<dbReference type="AlphaFoldDB" id="A0A915JGS3"/>
<organism evidence="2 3">
    <name type="scientific">Romanomermis culicivorax</name>
    <name type="common">Nematode worm</name>
    <dbReference type="NCBI Taxonomy" id="13658"/>
    <lineage>
        <taxon>Eukaryota</taxon>
        <taxon>Metazoa</taxon>
        <taxon>Ecdysozoa</taxon>
        <taxon>Nematoda</taxon>
        <taxon>Enoplea</taxon>
        <taxon>Dorylaimia</taxon>
        <taxon>Mermithida</taxon>
        <taxon>Mermithoidea</taxon>
        <taxon>Mermithidae</taxon>
        <taxon>Romanomermis</taxon>
    </lineage>
</organism>
<feature type="domain" description="Serpin" evidence="1">
    <location>
        <begin position="43"/>
        <end position="151"/>
    </location>
</feature>
<dbReference type="Gene3D" id="3.30.497.10">
    <property type="entry name" value="Antithrombin, subunit I, domain 2"/>
    <property type="match status" value="1"/>
</dbReference>
<name>A0A915JGS3_ROMCU</name>